<reference evidence="2" key="1">
    <citation type="journal article" date="2014" name="Int. J. Syst. Evol. Microbiol.">
        <title>Complete genome of a new Firmicutes species belonging to the dominant human colonic microbiota ('Ruminococcus bicirculans') reveals two chromosomes and a selective capacity to utilize plant glucans.</title>
        <authorList>
            <consortium name="NISC Comparative Sequencing Program"/>
            <person name="Wegmann U."/>
            <person name="Louis P."/>
            <person name="Goesmann A."/>
            <person name="Henrissat B."/>
            <person name="Duncan S.H."/>
            <person name="Flint H.J."/>
        </authorList>
    </citation>
    <scope>NUCLEOTIDE SEQUENCE</scope>
    <source>
        <strain evidence="2">JCM 17590</strain>
    </source>
</reference>
<dbReference type="EMBL" id="BAABBV010000001">
    <property type="protein sequence ID" value="GAA4163225.1"/>
    <property type="molecule type" value="Genomic_DNA"/>
</dbReference>
<keyword evidence="3" id="KW-1185">Reference proteome</keyword>
<accession>A0ABP7ZLM6</accession>
<evidence type="ECO:0000313" key="2">
    <source>
        <dbReference type="EMBL" id="GAA4163225.1"/>
    </source>
</evidence>
<feature type="compositionally biased region" description="Basic and acidic residues" evidence="1">
    <location>
        <begin position="55"/>
        <end position="67"/>
    </location>
</feature>
<feature type="region of interest" description="Disordered" evidence="1">
    <location>
        <begin position="39"/>
        <end position="67"/>
    </location>
</feature>
<comment type="caution">
    <text evidence="2">The sequence shown here is derived from an EMBL/GenBank/DDBJ whole genome shotgun (WGS) entry which is preliminary data.</text>
</comment>
<proteinExistence type="predicted"/>
<evidence type="ECO:0000313" key="3">
    <source>
        <dbReference type="Proteomes" id="UP001415169"/>
    </source>
</evidence>
<dbReference type="Proteomes" id="UP001415169">
    <property type="component" value="Unassembled WGS sequence"/>
</dbReference>
<reference evidence="2" key="2">
    <citation type="submission" date="2023-12" db="EMBL/GenBank/DDBJ databases">
        <authorList>
            <person name="Sun Q."/>
            <person name="Inoue M."/>
        </authorList>
    </citation>
    <scope>NUCLEOTIDE SEQUENCE</scope>
    <source>
        <strain evidence="2">JCM 17590</strain>
    </source>
</reference>
<evidence type="ECO:0000256" key="1">
    <source>
        <dbReference type="SAM" id="MobiDB-lite"/>
    </source>
</evidence>
<gene>
    <name evidence="2" type="ORF">GCM10022286_23390</name>
</gene>
<sequence>MTPTTIPAAAMATATVPHMNGDRDRAENGERCVMGCLREQNRPETRGNPGPTLERVTRMGDARRHLR</sequence>
<name>A0ABP7ZLM6_9MICO</name>
<protein>
    <submittedName>
        <fullName evidence="2">Uncharacterized protein</fullName>
    </submittedName>
</protein>
<organism evidence="2 3">
    <name type="scientific">Gryllotalpicola daejeonensis</name>
    <dbReference type="NCBI Taxonomy" id="993087"/>
    <lineage>
        <taxon>Bacteria</taxon>
        <taxon>Bacillati</taxon>
        <taxon>Actinomycetota</taxon>
        <taxon>Actinomycetes</taxon>
        <taxon>Micrococcales</taxon>
        <taxon>Microbacteriaceae</taxon>
        <taxon>Gryllotalpicola</taxon>
    </lineage>
</organism>